<evidence type="ECO:0000256" key="6">
    <source>
        <dbReference type="ARBA" id="ARBA00023163"/>
    </source>
</evidence>
<dbReference type="InParanoid" id="C0NJ89"/>
<comment type="function">
    <text evidence="9">Component of the Mediator complex, a coactivator involved in the regulated transcription of nearly all RNA polymerase II-dependent genes. Mediator functions as a bridge to convey information from gene-specific regulatory proteins to the basal RNA polymerase II transcription machinery. Mediator is recruited to promoters by direct interactions with regulatory proteins and serves as a scaffold for the assembly of a functional preinitiation complex with RNA polymerase II and the general transcription factors.</text>
</comment>
<evidence type="ECO:0000256" key="5">
    <source>
        <dbReference type="ARBA" id="ARBA00023159"/>
    </source>
</evidence>
<keyword evidence="13" id="KW-1185">Reference proteome</keyword>
<dbReference type="GO" id="GO:0045893">
    <property type="term" value="P:positive regulation of DNA-templated transcription"/>
    <property type="evidence" value="ECO:0007669"/>
    <property type="project" value="TreeGrafter"/>
</dbReference>
<evidence type="ECO:0000313" key="13">
    <source>
        <dbReference type="Proteomes" id="UP000001631"/>
    </source>
</evidence>
<dbReference type="InterPro" id="IPR036322">
    <property type="entry name" value="WD40_repeat_dom_sf"/>
</dbReference>
<dbReference type="PANTHER" id="PTHR13224">
    <property type="entry name" value="THYROID HORMONE RECEPTOR-ASSOCIATED PROTEIN-RELATED"/>
    <property type="match status" value="1"/>
</dbReference>
<comment type="subunit">
    <text evidence="9">Component of the Mediator complex.</text>
</comment>
<sequence>MPLIMEDSIDVDELFGDPTSLELGLGDAAPTIKGLPQRIDELRLSGCSQKVAWSKLGAIAYVSPDGQKVLLRYLHCSPIDGKWTLSEESPINQIADIHGGHAMVHLLWNESGSELAIVDSCGRISVVTIMMALNTVNPTRQASMDADDDWSQPVGLMWLNLNRPLFGFHKATRANDRWNYPAYRRRPLGPLHPANKPGLVVVTKSGHIKLIYQNPDSRWAEISTELKAVGYLDGLLTHAALAPAEGKINNSPQRKTKCIFLKPVQILKPDILGSGISIAAYSTYGKLYFYRIQVKWDPPEWDLTMKPGGGPVAFPTPAFQILHTKTEILSAIFHPQAHDVDNITGFPSPNGSIYNLTHLEIITAPQAVPGTQAATGPCIIAVASIPAQSQLGQPPPSGPSSILVRWQLDTMAQALHPNFDNVVSKNTASSPKPKIIFRKLDDIYFDRYVVSIDYMEAGSVLAITQDDSSISFFEARSMRPITENEDDNIVTSMPNAGFTFPIDASGLHIAFSPSGCLAVVLSGEGQLHLRCMEHSFGMDDDMYDNGKFTFAIAALALGYVRACGSDASADDILTVIVRQLNPEAQKSFVTEVYSILFMSVDFTEHDKLVNNQSIQKGLTMQAVLGFRSRFQRRTSSSAVSWIILNIRQIMVLLLTFSHYLKSGRDFTPSEPEALHMILGNIKWILDLAKYLVNDLFEIEDTIPPDRNSFSLPSKTYESPSLILVLSSVPRSFLRHIFRYLSRFPLAFKAASNLSGESYQLFASINNTIEQSSLKPDVCEKMLTHIDSLVTRSYEAAGFGNAERNAPEREMLITCSIPPVLQPAVMSILTETMPLIVRSEVDRMALALYDYSWLGIGDDKRTELFKRTHDVDILKKNVSRLPDPTVAKRRCVRCCEVSEDTWLPRSASMYRLIGKIGVLRTCVCGGTFAMENVEALDRLPLPVYR</sequence>
<feature type="domain" description="Mediator complex subunit 16 C-terminal" evidence="11">
    <location>
        <begin position="831"/>
        <end position="928"/>
    </location>
</feature>
<keyword evidence="5 9" id="KW-0010">Activator</keyword>
<dbReference type="HOGENOM" id="CLU_007624_0_0_1"/>
<dbReference type="PANTHER" id="PTHR13224:SF6">
    <property type="entry name" value="MEDIATOR OF RNA POLYMERASE II TRANSCRIPTION SUBUNIT 16"/>
    <property type="match status" value="1"/>
</dbReference>
<comment type="subcellular location">
    <subcellularLocation>
        <location evidence="1 9">Nucleus</location>
    </subcellularLocation>
</comment>
<dbReference type="AlphaFoldDB" id="C0NJ89"/>
<name>C0NJ89_AJECG</name>
<evidence type="ECO:0000259" key="10">
    <source>
        <dbReference type="Pfam" id="PF11635"/>
    </source>
</evidence>
<dbReference type="InterPro" id="IPR048338">
    <property type="entry name" value="Mediator_Med16"/>
</dbReference>
<dbReference type="STRING" id="447093.C0NJ89"/>
<feature type="domain" description="Mediator complex subunit Med16 N-terminal" evidence="10">
    <location>
        <begin position="141"/>
        <end position="247"/>
    </location>
</feature>
<evidence type="ECO:0000256" key="8">
    <source>
        <dbReference type="ARBA" id="ARBA00032015"/>
    </source>
</evidence>
<comment type="similarity">
    <text evidence="2 9">Belongs to the Mediator complex subunit 16 family.</text>
</comment>
<dbReference type="InterPro" id="IPR048339">
    <property type="entry name" value="Mediator_Med16_C"/>
</dbReference>
<feature type="domain" description="Mediator complex subunit Med16 N-terminal" evidence="10">
    <location>
        <begin position="276"/>
        <end position="502"/>
    </location>
</feature>
<dbReference type="VEuPathDB" id="FungiDB:I7I50_06775"/>
<dbReference type="Pfam" id="PF11635">
    <property type="entry name" value="Med16_N"/>
    <property type="match status" value="2"/>
</dbReference>
<dbReference type="Proteomes" id="UP000001631">
    <property type="component" value="Unassembled WGS sequence"/>
</dbReference>
<dbReference type="SUPFAM" id="SSF50978">
    <property type="entry name" value="WD40 repeat-like"/>
    <property type="match status" value="1"/>
</dbReference>
<evidence type="ECO:0000256" key="7">
    <source>
        <dbReference type="ARBA" id="ARBA00023242"/>
    </source>
</evidence>
<dbReference type="FunCoup" id="C0NJ89">
    <property type="interactions" value="214"/>
</dbReference>
<reference evidence="12" key="1">
    <citation type="submission" date="2009-02" db="EMBL/GenBank/DDBJ databases">
        <title>The Genome Sequence of Ajellomyces capsulatus strain G186AR.</title>
        <authorList>
            <consortium name="The Broad Institute Genome Sequencing Platform"/>
            <person name="Champion M."/>
            <person name="Cuomo C."/>
            <person name="Ma L.-J."/>
            <person name="Henn M.R."/>
            <person name="Sil A."/>
            <person name="Goldman B."/>
            <person name="Young S.K."/>
            <person name="Kodira C.D."/>
            <person name="Zeng Q."/>
            <person name="Koehrsen M."/>
            <person name="Alvarado L."/>
            <person name="Berlin A."/>
            <person name="Borenstein D."/>
            <person name="Chen Z."/>
            <person name="Engels R."/>
            <person name="Freedman E."/>
            <person name="Gellesch M."/>
            <person name="Goldberg J."/>
            <person name="Griggs A."/>
            <person name="Gujja S."/>
            <person name="Heiman D."/>
            <person name="Hepburn T."/>
            <person name="Howarth C."/>
            <person name="Jen D."/>
            <person name="Larson L."/>
            <person name="Lewis B."/>
            <person name="Mehta T."/>
            <person name="Park D."/>
            <person name="Pearson M."/>
            <person name="Roberts A."/>
            <person name="Saif S."/>
            <person name="Shea T."/>
            <person name="Shenoy N."/>
            <person name="Sisk P."/>
            <person name="Stolte C."/>
            <person name="Sykes S."/>
            <person name="Walk T."/>
            <person name="White J."/>
            <person name="Yandava C."/>
            <person name="Klein B."/>
            <person name="McEwen J.G."/>
            <person name="Puccia R."/>
            <person name="Goldman G.H."/>
            <person name="Felipe M.S."/>
            <person name="Nino-Vega G."/>
            <person name="San-Blas G."/>
            <person name="Taylor J."/>
            <person name="Mendoza L."/>
            <person name="Galagan J."/>
            <person name="Nusbaum C."/>
            <person name="Birren B."/>
        </authorList>
    </citation>
    <scope>NUCLEOTIDE SEQUENCE</scope>
    <source>
        <strain evidence="12">G186AR</strain>
    </source>
</reference>
<dbReference type="Pfam" id="PF20719">
    <property type="entry name" value="Med16_C"/>
    <property type="match status" value="1"/>
</dbReference>
<gene>
    <name evidence="9" type="primary">MED16</name>
    <name evidence="12" type="ORF">HCBG_03219</name>
</gene>
<dbReference type="GO" id="GO:0016592">
    <property type="term" value="C:mediator complex"/>
    <property type="evidence" value="ECO:0007669"/>
    <property type="project" value="InterPro"/>
</dbReference>
<dbReference type="EMBL" id="GG663366">
    <property type="protein sequence ID" value="EEH07930.1"/>
    <property type="molecule type" value="Genomic_DNA"/>
</dbReference>
<evidence type="ECO:0000256" key="4">
    <source>
        <dbReference type="ARBA" id="ARBA00023015"/>
    </source>
</evidence>
<proteinExistence type="inferred from homology"/>
<organism evidence="12 13">
    <name type="scientific">Ajellomyces capsulatus (strain G186AR / H82 / ATCC MYA-2454 / RMSCC 2432)</name>
    <name type="common">Darling's disease fungus</name>
    <name type="synonym">Histoplasma capsulatum</name>
    <dbReference type="NCBI Taxonomy" id="447093"/>
    <lineage>
        <taxon>Eukaryota</taxon>
        <taxon>Fungi</taxon>
        <taxon>Dikarya</taxon>
        <taxon>Ascomycota</taxon>
        <taxon>Pezizomycotina</taxon>
        <taxon>Eurotiomycetes</taxon>
        <taxon>Eurotiomycetidae</taxon>
        <taxon>Onygenales</taxon>
        <taxon>Ajellomycetaceae</taxon>
        <taxon>Histoplasma</taxon>
    </lineage>
</organism>
<protein>
    <recommendedName>
        <fullName evidence="3 9">Mediator of RNA polymerase II transcription subunit 16</fullName>
    </recommendedName>
    <alternativeName>
        <fullName evidence="8 9">Mediator complex subunit 16</fullName>
    </alternativeName>
</protein>
<accession>C0NJ89</accession>
<keyword evidence="7 9" id="KW-0539">Nucleus</keyword>
<evidence type="ECO:0000313" key="12">
    <source>
        <dbReference type="EMBL" id="EEH07930.1"/>
    </source>
</evidence>
<evidence type="ECO:0000256" key="2">
    <source>
        <dbReference type="ARBA" id="ARBA00006543"/>
    </source>
</evidence>
<dbReference type="InterPro" id="IPR021665">
    <property type="entry name" value="Mediator_Med16_N"/>
</dbReference>
<evidence type="ECO:0000259" key="11">
    <source>
        <dbReference type="Pfam" id="PF20719"/>
    </source>
</evidence>
<evidence type="ECO:0000256" key="1">
    <source>
        <dbReference type="ARBA" id="ARBA00004123"/>
    </source>
</evidence>
<keyword evidence="4 9" id="KW-0805">Transcription regulation</keyword>
<keyword evidence="6 9" id="KW-0804">Transcription</keyword>
<evidence type="ECO:0000256" key="9">
    <source>
        <dbReference type="RuleBase" id="RU364149"/>
    </source>
</evidence>
<evidence type="ECO:0000256" key="3">
    <source>
        <dbReference type="ARBA" id="ARBA00019614"/>
    </source>
</evidence>